<accession>A0A5R9FFF1</accession>
<dbReference type="PANTHER" id="PTHR34584:SF1">
    <property type="entry name" value="NA(+)_H(+) ANTIPORTER SUBUNIT E1"/>
    <property type="match status" value="1"/>
</dbReference>
<gene>
    <name evidence="9" type="ORF">FCL54_03195</name>
</gene>
<proteinExistence type="inferred from homology"/>
<dbReference type="PIRSF" id="PIRSF019239">
    <property type="entry name" value="MrpE"/>
    <property type="match status" value="1"/>
</dbReference>
<dbReference type="OrthoDB" id="9800498at2"/>
<keyword evidence="3" id="KW-0813">Transport</keyword>
<dbReference type="PANTHER" id="PTHR34584">
    <property type="entry name" value="NA(+)/H(+) ANTIPORTER SUBUNIT E1"/>
    <property type="match status" value="1"/>
</dbReference>
<evidence type="ECO:0000256" key="5">
    <source>
        <dbReference type="ARBA" id="ARBA00022692"/>
    </source>
</evidence>
<keyword evidence="3" id="KW-0050">Antiport</keyword>
<evidence type="ECO:0000256" key="2">
    <source>
        <dbReference type="ARBA" id="ARBA00006228"/>
    </source>
</evidence>
<dbReference type="InterPro" id="IPR002758">
    <property type="entry name" value="Cation_antiport_E"/>
</dbReference>
<dbReference type="GO" id="GO:0005886">
    <property type="term" value="C:plasma membrane"/>
    <property type="evidence" value="ECO:0007669"/>
    <property type="project" value="UniProtKB-SubCell"/>
</dbReference>
<dbReference type="EMBL" id="SWLG01000001">
    <property type="protein sequence ID" value="TLS39324.1"/>
    <property type="molecule type" value="Genomic_DNA"/>
</dbReference>
<keyword evidence="6 8" id="KW-1133">Transmembrane helix</keyword>
<comment type="similarity">
    <text evidence="2">Belongs to the CPA3 antiporters (TC 2.A.63) subunit E family.</text>
</comment>
<evidence type="ECO:0000256" key="6">
    <source>
        <dbReference type="ARBA" id="ARBA00022989"/>
    </source>
</evidence>
<keyword evidence="5 8" id="KW-0812">Transmembrane</keyword>
<dbReference type="AlphaFoldDB" id="A0A5R9FFF1"/>
<keyword evidence="4" id="KW-1003">Cell membrane</keyword>
<dbReference type="Proteomes" id="UP000308230">
    <property type="component" value="Unassembled WGS sequence"/>
</dbReference>
<name>A0A5R9FFF1_9BACL</name>
<evidence type="ECO:0000256" key="8">
    <source>
        <dbReference type="SAM" id="Phobius"/>
    </source>
</evidence>
<sequence length="158" mass="18343">MALQIIINLTIAVLWMFLFEAYNFSTFFIGYLFGIFLLLILERFIPDRFYLFRVWAIIKLIGLFLKELILANIDVVKWAYKPKLDMKPGIIAIPIDLKTNWEITILANLITLTPGTLSVSVSLDYNFIYIHAMDVPDIDETVTQIKDSFEKAIMEVTR</sequence>
<comment type="subcellular location">
    <subcellularLocation>
        <location evidence="1">Cell membrane</location>
        <topology evidence="1">Multi-pass membrane protein</topology>
    </subcellularLocation>
</comment>
<feature type="transmembrane region" description="Helical" evidence="8">
    <location>
        <begin position="12"/>
        <end position="40"/>
    </location>
</feature>
<reference evidence="9 10" key="1">
    <citation type="submission" date="2019-04" db="EMBL/GenBank/DDBJ databases">
        <title>Bacillus caeni sp. nov., a bacterium isolated from mangrove sediment.</title>
        <authorList>
            <person name="Huang H."/>
            <person name="Mo K."/>
            <person name="Hu Y."/>
        </authorList>
    </citation>
    <scope>NUCLEOTIDE SEQUENCE [LARGE SCALE GENOMIC DNA]</scope>
    <source>
        <strain evidence="9 10">HB172195</strain>
    </source>
</reference>
<dbReference type="GO" id="GO:0015297">
    <property type="term" value="F:antiporter activity"/>
    <property type="evidence" value="ECO:0007669"/>
    <property type="project" value="UniProtKB-KW"/>
</dbReference>
<dbReference type="RefSeq" id="WP_138123055.1">
    <property type="nucleotide sequence ID" value="NZ_SWLG01000001.1"/>
</dbReference>
<evidence type="ECO:0000256" key="1">
    <source>
        <dbReference type="ARBA" id="ARBA00004651"/>
    </source>
</evidence>
<keyword evidence="10" id="KW-1185">Reference proteome</keyword>
<evidence type="ECO:0000256" key="7">
    <source>
        <dbReference type="ARBA" id="ARBA00023136"/>
    </source>
</evidence>
<evidence type="ECO:0000313" key="9">
    <source>
        <dbReference type="EMBL" id="TLS39324.1"/>
    </source>
</evidence>
<dbReference type="Pfam" id="PF01899">
    <property type="entry name" value="MNHE"/>
    <property type="match status" value="1"/>
</dbReference>
<dbReference type="NCBIfam" id="NF009292">
    <property type="entry name" value="PRK12651.1-3"/>
    <property type="match status" value="1"/>
</dbReference>
<dbReference type="GO" id="GO:0008324">
    <property type="term" value="F:monoatomic cation transmembrane transporter activity"/>
    <property type="evidence" value="ECO:0007669"/>
    <property type="project" value="InterPro"/>
</dbReference>
<evidence type="ECO:0000313" key="10">
    <source>
        <dbReference type="Proteomes" id="UP000308230"/>
    </source>
</evidence>
<evidence type="ECO:0000256" key="4">
    <source>
        <dbReference type="ARBA" id="ARBA00022475"/>
    </source>
</evidence>
<comment type="caution">
    <text evidence="9">The sequence shown here is derived from an EMBL/GenBank/DDBJ whole genome shotgun (WGS) entry which is preliminary data.</text>
</comment>
<keyword evidence="7 8" id="KW-0472">Membrane</keyword>
<feature type="transmembrane region" description="Helical" evidence="8">
    <location>
        <begin position="52"/>
        <end position="73"/>
    </location>
</feature>
<evidence type="ECO:0000256" key="3">
    <source>
        <dbReference type="ARBA" id="ARBA00022449"/>
    </source>
</evidence>
<protein>
    <submittedName>
        <fullName evidence="9">Na+/H+ antiporter subunit E</fullName>
    </submittedName>
</protein>
<organism evidence="9 10">
    <name type="scientific">Exobacillus caeni</name>
    <dbReference type="NCBI Taxonomy" id="2574798"/>
    <lineage>
        <taxon>Bacteria</taxon>
        <taxon>Bacillati</taxon>
        <taxon>Bacillota</taxon>
        <taxon>Bacilli</taxon>
        <taxon>Bacillales</taxon>
        <taxon>Guptibacillaceae</taxon>
        <taxon>Exobacillus</taxon>
    </lineage>
</organism>